<protein>
    <submittedName>
        <fullName evidence="2">LpsE protein</fullName>
    </submittedName>
</protein>
<dbReference type="OrthoDB" id="118340at2"/>
<dbReference type="STRING" id="715226.ABI_20050"/>
<dbReference type="GO" id="GO:0016757">
    <property type="term" value="F:glycosyltransferase activity"/>
    <property type="evidence" value="ECO:0007669"/>
    <property type="project" value="InterPro"/>
</dbReference>
<evidence type="ECO:0000313" key="3">
    <source>
        <dbReference type="Proteomes" id="UP000006512"/>
    </source>
</evidence>
<dbReference type="EMBL" id="GL883077">
    <property type="protein sequence ID" value="EGF93565.1"/>
    <property type="molecule type" value="Genomic_DNA"/>
</dbReference>
<organism evidence="2 3">
    <name type="scientific">Asticcacaulis biprosthecium C19</name>
    <dbReference type="NCBI Taxonomy" id="715226"/>
    <lineage>
        <taxon>Bacteria</taxon>
        <taxon>Pseudomonadati</taxon>
        <taxon>Pseudomonadota</taxon>
        <taxon>Alphaproteobacteria</taxon>
        <taxon>Caulobacterales</taxon>
        <taxon>Caulobacteraceae</taxon>
        <taxon>Asticcacaulis</taxon>
    </lineage>
</organism>
<sequence>MAILKRVLAGLHHTAFGLRYAARSSAWLPAQSRPRPPLDKVLISGFFNEALGIGRAGALVANGLESRGVAVDREDLRPFDRGLLTRRPSQMPSDAPVWLIHANPPEARIALFTHDGWQDCYRIGYWAWESSRAPEAWAQTATWFHEIWVPSGFVREAVAAILPPNEAAKLKVVPTPVRVPAVAERKAGPITALTLFDPRSSFVRKNPAGAIQAWMRAVPTPGDARLMVKTLSRAEIHPQFQALQALAGGRGDIVFMAQTLDNDATAQLIADCDILISLHRGEGYGLPLAEAMAAGKAVLATGWSGNLEFMTPDNSVPVPYRLVPADSGYNGPQAQWADPDIDAAAAALRNLIDDTDLRYRLGNQARNDATKLRDGWLSL</sequence>
<dbReference type="PANTHER" id="PTHR46656:SF3">
    <property type="entry name" value="PUTATIVE-RELATED"/>
    <property type="match status" value="1"/>
</dbReference>
<evidence type="ECO:0000259" key="1">
    <source>
        <dbReference type="Pfam" id="PF00534"/>
    </source>
</evidence>
<proteinExistence type="predicted"/>
<dbReference type="Proteomes" id="UP000006512">
    <property type="component" value="Unassembled WGS sequence"/>
</dbReference>
<dbReference type="AlphaFoldDB" id="F4QLZ3"/>
<dbReference type="eggNOG" id="COG0438">
    <property type="taxonomic scope" value="Bacteria"/>
</dbReference>
<evidence type="ECO:0000313" key="2">
    <source>
        <dbReference type="EMBL" id="EGF93565.1"/>
    </source>
</evidence>
<dbReference type="PANTHER" id="PTHR46656">
    <property type="entry name" value="PUTATIVE-RELATED"/>
    <property type="match status" value="1"/>
</dbReference>
<feature type="domain" description="Glycosyl transferase family 1" evidence="1">
    <location>
        <begin position="244"/>
        <end position="367"/>
    </location>
</feature>
<dbReference type="InterPro" id="IPR001296">
    <property type="entry name" value="Glyco_trans_1"/>
</dbReference>
<gene>
    <name evidence="2" type="ORF">ABI_20050</name>
</gene>
<dbReference type="SUPFAM" id="SSF53756">
    <property type="entry name" value="UDP-Glycosyltransferase/glycogen phosphorylase"/>
    <property type="match status" value="1"/>
</dbReference>
<dbReference type="Pfam" id="PF00534">
    <property type="entry name" value="Glycos_transf_1"/>
    <property type="match status" value="1"/>
</dbReference>
<dbReference type="Gene3D" id="3.40.50.2000">
    <property type="entry name" value="Glycogen Phosphorylase B"/>
    <property type="match status" value="1"/>
</dbReference>
<reference evidence="3" key="1">
    <citation type="submission" date="2011-03" db="EMBL/GenBank/DDBJ databases">
        <title>Draft genome sequence of Brevundimonas diminuta.</title>
        <authorList>
            <person name="Brown P.J.B."/>
            <person name="Buechlein A."/>
            <person name="Hemmerich C."/>
            <person name="Brun Y.V."/>
        </authorList>
    </citation>
    <scope>NUCLEOTIDE SEQUENCE [LARGE SCALE GENOMIC DNA]</scope>
    <source>
        <strain evidence="3">C19</strain>
    </source>
</reference>
<dbReference type="HOGENOM" id="CLU_036861_1_0_5"/>
<dbReference type="RefSeq" id="WP_006272764.1">
    <property type="nucleotide sequence ID" value="NZ_GL883077.1"/>
</dbReference>
<name>F4QLZ3_9CAUL</name>
<accession>F4QLZ3</accession>
<keyword evidence="3" id="KW-1185">Reference proteome</keyword>